<organism evidence="5 6">
    <name type="scientific">Chelonobacter oris</name>
    <dbReference type="NCBI Taxonomy" id="505317"/>
    <lineage>
        <taxon>Bacteria</taxon>
        <taxon>Pseudomonadati</taxon>
        <taxon>Pseudomonadota</taxon>
        <taxon>Gammaproteobacteria</taxon>
        <taxon>Pasteurellales</taxon>
        <taxon>Pasteurellaceae</taxon>
        <taxon>Chelonobacter</taxon>
    </lineage>
</organism>
<dbReference type="Proteomes" id="UP000030380">
    <property type="component" value="Unassembled WGS sequence"/>
</dbReference>
<evidence type="ECO:0000256" key="3">
    <source>
        <dbReference type="ARBA" id="ARBA00023163"/>
    </source>
</evidence>
<keyword evidence="6" id="KW-1185">Reference proteome</keyword>
<keyword evidence="1" id="KW-0805">Transcription regulation</keyword>
<dbReference type="AlphaFoldDB" id="A0A0A3ARY0"/>
<dbReference type="STRING" id="505317.OA57_06725"/>
<sequence>MIPAERQKKLLTLVTEHELISITELVDIMQVSHMTVRRDIQKLEEQGKVVSVSGGVQLLQRLLSEPTHDDKSLLFQLQKQAIGEKALALIGESKTVYLDAGTTTLEIAHQIAKRSDLLVITNDFVIAHFLMKEGKGELIHTGGYVCKENYSSVGELSAQFLRNISIDVAFISTSSWNLKGLTTPDEKKLPVKRAIVASSKKNILVTDASKYGKVATFRIYGLEVFDTIITDRTLLESVQKNIQNLNIELVLA</sequence>
<dbReference type="Pfam" id="PF08220">
    <property type="entry name" value="HTH_DeoR"/>
    <property type="match status" value="1"/>
</dbReference>
<evidence type="ECO:0000256" key="2">
    <source>
        <dbReference type="ARBA" id="ARBA00023125"/>
    </source>
</evidence>
<evidence type="ECO:0000256" key="1">
    <source>
        <dbReference type="ARBA" id="ARBA00023015"/>
    </source>
</evidence>
<dbReference type="InterPro" id="IPR001034">
    <property type="entry name" value="DeoR_HTH"/>
</dbReference>
<reference evidence="5 6" key="1">
    <citation type="submission" date="2014-11" db="EMBL/GenBank/DDBJ databases">
        <title>Draft genome sequence of Chelonobacter oris 1662T, associated with respiratory disease in Hermann's Tortoises.</title>
        <authorList>
            <person name="Kudirkiene E."/>
            <person name="Hansen M.J."/>
            <person name="Bojesen A.M."/>
        </authorList>
    </citation>
    <scope>NUCLEOTIDE SEQUENCE [LARGE SCALE GENOMIC DNA]</scope>
    <source>
        <strain evidence="5 6">1662</strain>
    </source>
</reference>
<evidence type="ECO:0000313" key="5">
    <source>
        <dbReference type="EMBL" id="KGQ70532.1"/>
    </source>
</evidence>
<dbReference type="InterPro" id="IPR050313">
    <property type="entry name" value="Carb_Metab_HTH_regulators"/>
</dbReference>
<dbReference type="InterPro" id="IPR014036">
    <property type="entry name" value="DeoR-like_C"/>
</dbReference>
<dbReference type="Gene3D" id="3.40.50.1360">
    <property type="match status" value="1"/>
</dbReference>
<comment type="caution">
    <text evidence="5">The sequence shown here is derived from an EMBL/GenBank/DDBJ whole genome shotgun (WGS) entry which is preliminary data.</text>
</comment>
<dbReference type="SMART" id="SM01134">
    <property type="entry name" value="DeoRC"/>
    <property type="match status" value="1"/>
</dbReference>
<dbReference type="SUPFAM" id="SSF46785">
    <property type="entry name" value="Winged helix' DNA-binding domain"/>
    <property type="match status" value="1"/>
</dbReference>
<dbReference type="Pfam" id="PF00455">
    <property type="entry name" value="DeoRC"/>
    <property type="match status" value="1"/>
</dbReference>
<dbReference type="PANTHER" id="PTHR30363:SF58">
    <property type="entry name" value="REGULATORY PROTEIN, DEOR FAMILY"/>
    <property type="match status" value="1"/>
</dbReference>
<protein>
    <submittedName>
        <fullName evidence="5">DeoR faimly transcriptional regulator</fullName>
    </submittedName>
</protein>
<dbReference type="EMBL" id="JSUM01000010">
    <property type="protein sequence ID" value="KGQ70532.1"/>
    <property type="molecule type" value="Genomic_DNA"/>
</dbReference>
<dbReference type="OrthoDB" id="5685843at2"/>
<dbReference type="PANTHER" id="PTHR30363">
    <property type="entry name" value="HTH-TYPE TRANSCRIPTIONAL REGULATOR SRLR-RELATED"/>
    <property type="match status" value="1"/>
</dbReference>
<evidence type="ECO:0000259" key="4">
    <source>
        <dbReference type="PROSITE" id="PS51000"/>
    </source>
</evidence>
<dbReference type="GO" id="GO:0003700">
    <property type="term" value="F:DNA-binding transcription factor activity"/>
    <property type="evidence" value="ECO:0007669"/>
    <property type="project" value="InterPro"/>
</dbReference>
<feature type="domain" description="HTH deoR-type" evidence="4">
    <location>
        <begin position="3"/>
        <end position="58"/>
    </location>
</feature>
<dbReference type="RefSeq" id="WP_034615264.1">
    <property type="nucleotide sequence ID" value="NZ_JSUM01000010.1"/>
</dbReference>
<dbReference type="InterPro" id="IPR036390">
    <property type="entry name" value="WH_DNA-bd_sf"/>
</dbReference>
<dbReference type="PROSITE" id="PS00894">
    <property type="entry name" value="HTH_DEOR_1"/>
    <property type="match status" value="1"/>
</dbReference>
<dbReference type="SMART" id="SM00420">
    <property type="entry name" value="HTH_DEOR"/>
    <property type="match status" value="1"/>
</dbReference>
<dbReference type="Gene3D" id="1.10.10.10">
    <property type="entry name" value="Winged helix-like DNA-binding domain superfamily/Winged helix DNA-binding domain"/>
    <property type="match status" value="1"/>
</dbReference>
<dbReference type="InterPro" id="IPR018356">
    <property type="entry name" value="Tscrpt_reg_HTH_DeoR_CS"/>
</dbReference>
<dbReference type="InterPro" id="IPR036388">
    <property type="entry name" value="WH-like_DNA-bd_sf"/>
</dbReference>
<name>A0A0A3ARY0_9PAST</name>
<accession>A0A0A3ARY0</accession>
<dbReference type="PROSITE" id="PS51000">
    <property type="entry name" value="HTH_DEOR_2"/>
    <property type="match status" value="1"/>
</dbReference>
<dbReference type="SUPFAM" id="SSF100950">
    <property type="entry name" value="NagB/RpiA/CoA transferase-like"/>
    <property type="match status" value="1"/>
</dbReference>
<proteinExistence type="predicted"/>
<dbReference type="PRINTS" id="PR00037">
    <property type="entry name" value="HTHLACR"/>
</dbReference>
<gene>
    <name evidence="5" type="ORF">OA57_06725</name>
</gene>
<dbReference type="GO" id="GO:0003677">
    <property type="term" value="F:DNA binding"/>
    <property type="evidence" value="ECO:0007669"/>
    <property type="project" value="UniProtKB-KW"/>
</dbReference>
<dbReference type="InterPro" id="IPR037171">
    <property type="entry name" value="NagB/RpiA_transferase-like"/>
</dbReference>
<keyword evidence="3" id="KW-0804">Transcription</keyword>
<evidence type="ECO:0000313" key="6">
    <source>
        <dbReference type="Proteomes" id="UP000030380"/>
    </source>
</evidence>
<keyword evidence="2" id="KW-0238">DNA-binding</keyword>